<evidence type="ECO:0000256" key="4">
    <source>
        <dbReference type="ARBA" id="ARBA00023004"/>
    </source>
</evidence>
<dbReference type="InterPro" id="IPR001015">
    <property type="entry name" value="Ferrochelatase"/>
</dbReference>
<proteinExistence type="inferred from homology"/>
<dbReference type="AlphaFoldDB" id="A0A2C7A8F9"/>
<dbReference type="InterPro" id="IPR033659">
    <property type="entry name" value="Ferrochelatase_N"/>
</dbReference>
<evidence type="ECO:0000313" key="12">
    <source>
        <dbReference type="Proteomes" id="UP000223527"/>
    </source>
</evidence>
<evidence type="ECO:0000256" key="3">
    <source>
        <dbReference type="ARBA" id="ARBA00022723"/>
    </source>
</evidence>
<evidence type="ECO:0000256" key="2">
    <source>
        <dbReference type="ARBA" id="ARBA00022490"/>
    </source>
</evidence>
<keyword evidence="5 9" id="KW-0350">Heme biosynthesis</keyword>
<evidence type="ECO:0000256" key="1">
    <source>
        <dbReference type="ARBA" id="ARBA00007718"/>
    </source>
</evidence>
<keyword evidence="3 9" id="KW-0479">Metal-binding</keyword>
<dbReference type="CDD" id="cd00419">
    <property type="entry name" value="Ferrochelatase_C"/>
    <property type="match status" value="1"/>
</dbReference>
<dbReference type="InterPro" id="IPR033644">
    <property type="entry name" value="Ferrochelatase_C"/>
</dbReference>
<dbReference type="PROSITE" id="PS00534">
    <property type="entry name" value="FERROCHELATASE"/>
    <property type="match status" value="1"/>
</dbReference>
<reference evidence="11 12" key="1">
    <citation type="submission" date="2017-10" db="EMBL/GenBank/DDBJ databases">
        <authorList>
            <person name="Banno H."/>
            <person name="Chua N.-H."/>
        </authorList>
    </citation>
    <scope>NUCLEOTIDE SEQUENCE [LARGE SCALE GENOMIC DNA]</scope>
    <source>
        <strain evidence="11 12">YW11</strain>
    </source>
</reference>
<sequence length="347" mass="39104">MTHHSRIVRPAFPGRSQAAGQVGVLLVNLGTPDSTRYGDVRRYLSEFLSDRRVIEVNPWLWQPLLQGVILTTRPFRSGAAYRRIWNEAADESPLRTYTRAQADRLRQALPPDGPRIDWAMRYGRPSIASKLEALQAAGCDRILVLPLYPQYSATTTATVNDAVFRALMRMRRQPAIRIAPSFPDHPLYIEGLARSIRATLAGLERPPQRLVASFHGLPRRYVKAGDPYPAECNRTMQALRRRLGLSAREFPVTFQSRFGREPWLEPYTDERVTALPERGIRRVAVITPGFLADCIETLDEIGHELREEFLAAGGEAFTLIPCLNDGQDAIDLLRALVEQELSGWLPA</sequence>
<feature type="binding site" evidence="9">
    <location>
        <position position="215"/>
    </location>
    <ligand>
        <name>Fe(2+)</name>
        <dbReference type="ChEBI" id="CHEBI:29033"/>
    </ligand>
</feature>
<dbReference type="NCBIfam" id="TIGR00109">
    <property type="entry name" value="hemH"/>
    <property type="match status" value="1"/>
</dbReference>
<keyword evidence="12" id="KW-1185">Reference proteome</keyword>
<dbReference type="GO" id="GO:0006783">
    <property type="term" value="P:heme biosynthetic process"/>
    <property type="evidence" value="ECO:0007669"/>
    <property type="project" value="UniProtKB-UniRule"/>
</dbReference>
<evidence type="ECO:0000256" key="10">
    <source>
        <dbReference type="RuleBase" id="RU000607"/>
    </source>
</evidence>
<dbReference type="GO" id="GO:0046872">
    <property type="term" value="F:metal ion binding"/>
    <property type="evidence" value="ECO:0007669"/>
    <property type="project" value="UniProtKB-KW"/>
</dbReference>
<keyword evidence="7 9" id="KW-0627">Porphyrin biosynthesis</keyword>
<dbReference type="PANTHER" id="PTHR11108">
    <property type="entry name" value="FERROCHELATASE"/>
    <property type="match status" value="1"/>
</dbReference>
<keyword evidence="4 9" id="KW-0408">Iron</keyword>
<dbReference type="InterPro" id="IPR019772">
    <property type="entry name" value="Ferrochelatase_AS"/>
</dbReference>
<dbReference type="GO" id="GO:0004325">
    <property type="term" value="F:ferrochelatase activity"/>
    <property type="evidence" value="ECO:0007669"/>
    <property type="project" value="UniProtKB-UniRule"/>
</dbReference>
<dbReference type="Gene3D" id="3.40.50.1400">
    <property type="match status" value="2"/>
</dbReference>
<evidence type="ECO:0000256" key="7">
    <source>
        <dbReference type="ARBA" id="ARBA00023244"/>
    </source>
</evidence>
<dbReference type="CDD" id="cd03411">
    <property type="entry name" value="Ferrochelatase_N"/>
    <property type="match status" value="1"/>
</dbReference>
<comment type="caution">
    <text evidence="11">The sequence shown here is derived from an EMBL/GenBank/DDBJ whole genome shotgun (WGS) entry which is preliminary data.</text>
</comment>
<keyword evidence="2 9" id="KW-0963">Cytoplasm</keyword>
<organism evidence="11 12">
    <name type="scientific">Teichococcus rhizosphaerae</name>
    <dbReference type="NCBI Taxonomy" id="1335062"/>
    <lineage>
        <taxon>Bacteria</taxon>
        <taxon>Pseudomonadati</taxon>
        <taxon>Pseudomonadota</taxon>
        <taxon>Alphaproteobacteria</taxon>
        <taxon>Acetobacterales</taxon>
        <taxon>Roseomonadaceae</taxon>
        <taxon>Roseomonas</taxon>
    </lineage>
</organism>
<dbReference type="OrthoDB" id="9809741at2"/>
<accession>A0A2C7A8F9</accession>
<name>A0A2C7A8F9_9PROT</name>
<protein>
    <recommendedName>
        <fullName evidence="9 10">Ferrochelatase</fullName>
        <ecNumber evidence="9 10">4.98.1.1</ecNumber>
    </recommendedName>
    <alternativeName>
        <fullName evidence="9">Heme synthase</fullName>
    </alternativeName>
    <alternativeName>
        <fullName evidence="9">Protoheme ferro-lyase</fullName>
    </alternativeName>
</protein>
<comment type="catalytic activity">
    <reaction evidence="9 10">
        <text>heme b + 2 H(+) = protoporphyrin IX + Fe(2+)</text>
        <dbReference type="Rhea" id="RHEA:22584"/>
        <dbReference type="ChEBI" id="CHEBI:15378"/>
        <dbReference type="ChEBI" id="CHEBI:29033"/>
        <dbReference type="ChEBI" id="CHEBI:57306"/>
        <dbReference type="ChEBI" id="CHEBI:60344"/>
        <dbReference type="EC" id="4.98.1.1"/>
    </reaction>
</comment>
<comment type="catalytic activity">
    <reaction evidence="8">
        <text>Fe-coproporphyrin III + 2 H(+) = coproporphyrin III + Fe(2+)</text>
        <dbReference type="Rhea" id="RHEA:49572"/>
        <dbReference type="ChEBI" id="CHEBI:15378"/>
        <dbReference type="ChEBI" id="CHEBI:29033"/>
        <dbReference type="ChEBI" id="CHEBI:68438"/>
        <dbReference type="ChEBI" id="CHEBI:131725"/>
        <dbReference type="EC" id="4.99.1.9"/>
    </reaction>
    <physiologicalReaction direction="right-to-left" evidence="8">
        <dbReference type="Rhea" id="RHEA:49574"/>
    </physiologicalReaction>
</comment>
<dbReference type="SUPFAM" id="SSF53800">
    <property type="entry name" value="Chelatase"/>
    <property type="match status" value="1"/>
</dbReference>
<dbReference type="Pfam" id="PF00762">
    <property type="entry name" value="Ferrochelatase"/>
    <property type="match status" value="1"/>
</dbReference>
<feature type="binding site" evidence="9">
    <location>
        <position position="296"/>
    </location>
    <ligand>
        <name>Fe(2+)</name>
        <dbReference type="ChEBI" id="CHEBI:29033"/>
    </ligand>
</feature>
<comment type="similarity">
    <text evidence="1 9 10">Belongs to the ferrochelatase family.</text>
</comment>
<dbReference type="EMBL" id="PDNU01000034">
    <property type="protein sequence ID" value="PHK93913.1"/>
    <property type="molecule type" value="Genomic_DNA"/>
</dbReference>
<comment type="function">
    <text evidence="9 10">Catalyzes the ferrous insertion into protoporphyrin IX.</text>
</comment>
<evidence type="ECO:0000313" key="11">
    <source>
        <dbReference type="EMBL" id="PHK93913.1"/>
    </source>
</evidence>
<evidence type="ECO:0000256" key="6">
    <source>
        <dbReference type="ARBA" id="ARBA00023239"/>
    </source>
</evidence>
<evidence type="ECO:0000256" key="9">
    <source>
        <dbReference type="HAMAP-Rule" id="MF_00323"/>
    </source>
</evidence>
<dbReference type="Proteomes" id="UP000223527">
    <property type="component" value="Unassembled WGS sequence"/>
</dbReference>
<keyword evidence="6 9" id="KW-0456">Lyase</keyword>
<comment type="subcellular location">
    <subcellularLocation>
        <location evidence="9 10">Cytoplasm</location>
    </subcellularLocation>
</comment>
<dbReference type="PANTHER" id="PTHR11108:SF1">
    <property type="entry name" value="FERROCHELATASE, MITOCHONDRIAL"/>
    <property type="match status" value="1"/>
</dbReference>
<evidence type="ECO:0000256" key="5">
    <source>
        <dbReference type="ARBA" id="ARBA00023133"/>
    </source>
</evidence>
<dbReference type="HAMAP" id="MF_00323">
    <property type="entry name" value="Ferrochelatase"/>
    <property type="match status" value="1"/>
</dbReference>
<dbReference type="RefSeq" id="WP_099096525.1">
    <property type="nucleotide sequence ID" value="NZ_PDNU01000034.1"/>
</dbReference>
<gene>
    <name evidence="9" type="primary">hemH</name>
    <name evidence="11" type="ORF">CR162_15945</name>
</gene>
<dbReference type="EC" id="4.98.1.1" evidence="9 10"/>
<dbReference type="FunFam" id="3.40.50.1400:FF:000002">
    <property type="entry name" value="Ferrochelatase"/>
    <property type="match status" value="1"/>
</dbReference>
<dbReference type="UniPathway" id="UPA00252">
    <property type="reaction ID" value="UER00325"/>
</dbReference>
<dbReference type="GO" id="GO:0005737">
    <property type="term" value="C:cytoplasm"/>
    <property type="evidence" value="ECO:0007669"/>
    <property type="project" value="UniProtKB-SubCell"/>
</dbReference>
<comment type="pathway">
    <text evidence="9 10">Porphyrin-containing compound metabolism; protoheme biosynthesis; protoheme from protoporphyrin-IX: step 1/1.</text>
</comment>
<evidence type="ECO:0000256" key="8">
    <source>
        <dbReference type="ARBA" id="ARBA00024536"/>
    </source>
</evidence>